<proteinExistence type="predicted"/>
<dbReference type="EMBL" id="RJVU01047155">
    <property type="protein sequence ID" value="ROL43815.1"/>
    <property type="molecule type" value="Genomic_DNA"/>
</dbReference>
<dbReference type="Proteomes" id="UP000281406">
    <property type="component" value="Unassembled WGS sequence"/>
</dbReference>
<protein>
    <submittedName>
        <fullName evidence="1">Uncharacterized protein</fullName>
    </submittedName>
</protein>
<organism evidence="1 2">
    <name type="scientific">Anabarilius grahami</name>
    <name type="common">Kanglang fish</name>
    <name type="synonym">Barilius grahami</name>
    <dbReference type="NCBI Taxonomy" id="495550"/>
    <lineage>
        <taxon>Eukaryota</taxon>
        <taxon>Metazoa</taxon>
        <taxon>Chordata</taxon>
        <taxon>Craniata</taxon>
        <taxon>Vertebrata</taxon>
        <taxon>Euteleostomi</taxon>
        <taxon>Actinopterygii</taxon>
        <taxon>Neopterygii</taxon>
        <taxon>Teleostei</taxon>
        <taxon>Ostariophysi</taxon>
        <taxon>Cypriniformes</taxon>
        <taxon>Xenocyprididae</taxon>
        <taxon>Xenocypridinae</taxon>
        <taxon>Xenocypridinae incertae sedis</taxon>
        <taxon>Anabarilius</taxon>
    </lineage>
</organism>
<evidence type="ECO:0000313" key="2">
    <source>
        <dbReference type="Proteomes" id="UP000281406"/>
    </source>
</evidence>
<sequence length="134" mass="15136">MTTSKPECGCHHTLKYGEFKNDPQPFKIIRLPFDHPEDVQRFTGQHRYSKYADKGHIGPRRITNNVKGAISDWTISPSICWRKGLTSVIVPPIAGYGAADEQLKISMAAAQKRTLGWGEKARSRRTVLSFERPV</sequence>
<comment type="caution">
    <text evidence="1">The sequence shown here is derived from an EMBL/GenBank/DDBJ whole genome shotgun (WGS) entry which is preliminary data.</text>
</comment>
<name>A0A3N0YC35_ANAGA</name>
<reference evidence="1 2" key="1">
    <citation type="submission" date="2018-10" db="EMBL/GenBank/DDBJ databases">
        <title>Genome assembly for a Yunnan-Guizhou Plateau 3E fish, Anabarilius grahami (Regan), and its evolutionary and genetic applications.</title>
        <authorList>
            <person name="Jiang W."/>
        </authorList>
    </citation>
    <scope>NUCLEOTIDE SEQUENCE [LARGE SCALE GENOMIC DNA]</scope>
    <source>
        <strain evidence="1">AG-KIZ</strain>
        <tissue evidence="1">Muscle</tissue>
    </source>
</reference>
<evidence type="ECO:0000313" key="1">
    <source>
        <dbReference type="EMBL" id="ROL43815.1"/>
    </source>
</evidence>
<gene>
    <name evidence="1" type="ORF">DPX16_0709</name>
</gene>
<accession>A0A3N0YC35</accession>
<keyword evidence="2" id="KW-1185">Reference proteome</keyword>
<dbReference type="AlphaFoldDB" id="A0A3N0YC35"/>